<evidence type="ECO:0000256" key="3">
    <source>
        <dbReference type="ARBA" id="ARBA00015405"/>
    </source>
</evidence>
<evidence type="ECO:0000256" key="4">
    <source>
        <dbReference type="ARBA" id="ARBA00023242"/>
    </source>
</evidence>
<evidence type="ECO:0000313" key="7">
    <source>
        <dbReference type="Proteomes" id="UP000694569"/>
    </source>
</evidence>
<dbReference type="GO" id="GO:0006261">
    <property type="term" value="P:DNA-templated DNA replication"/>
    <property type="evidence" value="ECO:0007669"/>
    <property type="project" value="TreeGrafter"/>
</dbReference>
<keyword evidence="7" id="KW-1185">Reference proteome</keyword>
<reference evidence="6" key="2">
    <citation type="submission" date="2025-09" db="UniProtKB">
        <authorList>
            <consortium name="Ensembl"/>
        </authorList>
    </citation>
    <scope>IDENTIFICATION</scope>
</reference>
<dbReference type="GeneTree" id="ENSGT00390000017265"/>
<feature type="compositionally biased region" description="Polar residues" evidence="5">
    <location>
        <begin position="227"/>
        <end position="241"/>
    </location>
</feature>
<dbReference type="OrthoDB" id="329666at2759"/>
<comment type="subcellular location">
    <subcellularLocation>
        <location evidence="1">Nucleus</location>
    </subcellularLocation>
</comment>
<feature type="compositionally biased region" description="Basic and acidic residues" evidence="5">
    <location>
        <begin position="246"/>
        <end position="266"/>
    </location>
</feature>
<protein>
    <recommendedName>
        <fullName evidence="3">Mini-chromosome maintenance complex-binding protein</fullName>
    </recommendedName>
</protein>
<dbReference type="AlphaFoldDB" id="A0A8C5RA70"/>
<evidence type="ECO:0000313" key="6">
    <source>
        <dbReference type="Ensembl" id="ENSLLEP00000049025.1"/>
    </source>
</evidence>
<feature type="compositionally biased region" description="Polar residues" evidence="5">
    <location>
        <begin position="270"/>
        <end position="280"/>
    </location>
</feature>
<gene>
    <name evidence="6" type="primary">MCMBP</name>
</gene>
<comment type="similarity">
    <text evidence="2">Belongs to the MCMBP family.</text>
</comment>
<organism evidence="6 7">
    <name type="scientific">Leptobrachium leishanense</name>
    <name type="common">Leishan spiny toad</name>
    <dbReference type="NCBI Taxonomy" id="445787"/>
    <lineage>
        <taxon>Eukaryota</taxon>
        <taxon>Metazoa</taxon>
        <taxon>Chordata</taxon>
        <taxon>Craniata</taxon>
        <taxon>Vertebrata</taxon>
        <taxon>Euteleostomi</taxon>
        <taxon>Amphibia</taxon>
        <taxon>Batrachia</taxon>
        <taxon>Anura</taxon>
        <taxon>Pelobatoidea</taxon>
        <taxon>Megophryidae</taxon>
        <taxon>Leptobrachium</taxon>
    </lineage>
</organism>
<dbReference type="Ensembl" id="ENSLLET00000050938.1">
    <property type="protein sequence ID" value="ENSLLEP00000049025.1"/>
    <property type="gene ID" value="ENSLLEG00000030829.1"/>
</dbReference>
<dbReference type="PANTHER" id="PTHR13489">
    <property type="entry name" value="MINI-CHROMOSOME MAINTENANCE COMPLEX-BINDING PROTEIN"/>
    <property type="match status" value="1"/>
</dbReference>
<dbReference type="Pfam" id="PF09739">
    <property type="entry name" value="MCM_bind"/>
    <property type="match status" value="2"/>
</dbReference>
<dbReference type="Proteomes" id="UP000694569">
    <property type="component" value="Unplaced"/>
</dbReference>
<dbReference type="GO" id="GO:0003682">
    <property type="term" value="F:chromatin binding"/>
    <property type="evidence" value="ECO:0007669"/>
    <property type="project" value="TreeGrafter"/>
</dbReference>
<dbReference type="InterPro" id="IPR019140">
    <property type="entry name" value="MCM_complex-bd"/>
</dbReference>
<evidence type="ECO:0000256" key="1">
    <source>
        <dbReference type="ARBA" id="ARBA00004123"/>
    </source>
</evidence>
<evidence type="ECO:0000256" key="5">
    <source>
        <dbReference type="SAM" id="MobiDB-lite"/>
    </source>
</evidence>
<evidence type="ECO:0000256" key="2">
    <source>
        <dbReference type="ARBA" id="ARBA00007925"/>
    </source>
</evidence>
<reference evidence="6" key="1">
    <citation type="submission" date="2025-08" db="UniProtKB">
        <authorList>
            <consortium name="Ensembl"/>
        </authorList>
    </citation>
    <scope>IDENTIFICATION</scope>
</reference>
<dbReference type="GO" id="GO:0005634">
    <property type="term" value="C:nucleus"/>
    <property type="evidence" value="ECO:0007669"/>
    <property type="project" value="UniProtKB-SubCell"/>
</dbReference>
<proteinExistence type="inferred from homology"/>
<name>A0A8C5RA70_9ANUR</name>
<feature type="region of interest" description="Disordered" evidence="5">
    <location>
        <begin position="227"/>
        <end position="282"/>
    </location>
</feature>
<dbReference type="PANTHER" id="PTHR13489:SF0">
    <property type="entry name" value="MINI-CHROMOSOME MAINTENANCE COMPLEX-BINDING PROTEIN"/>
    <property type="match status" value="1"/>
</dbReference>
<sequence>MSQSWPVPACLCRSPASTSHSPCLSPQVPSLNTVPLHHLKPDGLVRFRCMVQDMFDPEFYMGVFETVDPRTNTRVSDVTPRIHQRQARGRTRHFTSPEVSVRLYRDDHNVGDPAGHRALYIQRAFHTQDPQCTQQAFHTQDPQCAQRAFHTQDPLCAQRFVFYIFCICFPFYFQTLHFGKYRDVADCAQPQEVDVDSNRSITAERQTFYCVPIPGESLWVKETYSSQNQAHTNSTPTSITPSRPKRSFEEMGHHEEVHTETKKHGPEPPSAQQTPMSCTGTAPIDLNFPLPGEKGPACLVKVYENWDRFKVNDVIEVFGVLCADPHLSAASDDGDSASVVMDPLDGMDTAEERRVHSPPTSLVPRIHAIVIRRLDHNNPLMPPGLQETTEGRLFVSSFVSEVSLIRAELRDFLTHTLLGDSLAAEYLLLHLISTVYARRDVLALGKFTLNLSGCPRSATFTEFLYRVLQQLVPMSYYLSMTIENMNLLRFIPRKDYTANRLVSGILQLPVNTSILVDETVLEQGQLDTAGVRNVTALGNVITWQKVDYDFSFHQMEFPCNINVLVTSEGRALLPSDCQIPLRPQTAPSSMERYVEALLASALPSLLNKFRVYLSALRFLEYSITDEVTKAVEDDFVEIRRMDPHSMSADDLHRLLVVARYVCASPSAAQAQRIQKCPKRSQSSHQTELNGFIQRELSRQLLAHYEKRRVKQLTIRLS</sequence>
<accession>A0A8C5RA70</accession>
<keyword evidence="4" id="KW-0539">Nucleus</keyword>